<dbReference type="EMBL" id="JBHTKA010000004">
    <property type="protein sequence ID" value="MFD1000677.1"/>
    <property type="molecule type" value="Genomic_DNA"/>
</dbReference>
<name>A0ABW3K6S4_9BACT</name>
<dbReference type="Gene3D" id="3.40.50.720">
    <property type="entry name" value="NAD(P)-binding Rossmann-like Domain"/>
    <property type="match status" value="1"/>
</dbReference>
<dbReference type="RefSeq" id="WP_377580128.1">
    <property type="nucleotide sequence ID" value="NZ_JBHTKA010000004.1"/>
</dbReference>
<evidence type="ECO:0000313" key="7">
    <source>
        <dbReference type="Proteomes" id="UP001597112"/>
    </source>
</evidence>
<comment type="cofactor">
    <cofactor evidence="1">
        <name>NADP(+)</name>
        <dbReference type="ChEBI" id="CHEBI:58349"/>
    </cofactor>
</comment>
<dbReference type="Gene3D" id="3.90.25.10">
    <property type="entry name" value="UDP-galactose 4-epimerase, domain 1"/>
    <property type="match status" value="1"/>
</dbReference>
<dbReference type="Proteomes" id="UP001597112">
    <property type="component" value="Unassembled WGS sequence"/>
</dbReference>
<keyword evidence="4 6" id="KW-0456">Lyase</keyword>
<dbReference type="InterPro" id="IPR006368">
    <property type="entry name" value="GDP_Man_deHydtase"/>
</dbReference>
<dbReference type="InterPro" id="IPR036291">
    <property type="entry name" value="NAD(P)-bd_dom_sf"/>
</dbReference>
<protein>
    <recommendedName>
        <fullName evidence="3">GDP-mannose 4,6-dehydratase</fullName>
        <ecNumber evidence="3">4.2.1.47</ecNumber>
    </recommendedName>
</protein>
<dbReference type="Pfam" id="PF16363">
    <property type="entry name" value="GDP_Man_Dehyd"/>
    <property type="match status" value="1"/>
</dbReference>
<organism evidence="6 7">
    <name type="scientific">Ohtaekwangia kribbensis</name>
    <dbReference type="NCBI Taxonomy" id="688913"/>
    <lineage>
        <taxon>Bacteria</taxon>
        <taxon>Pseudomonadati</taxon>
        <taxon>Bacteroidota</taxon>
        <taxon>Cytophagia</taxon>
        <taxon>Cytophagales</taxon>
        <taxon>Fulvivirgaceae</taxon>
        <taxon>Ohtaekwangia</taxon>
    </lineage>
</organism>
<reference evidence="7" key="1">
    <citation type="journal article" date="2019" name="Int. J. Syst. Evol. Microbiol.">
        <title>The Global Catalogue of Microorganisms (GCM) 10K type strain sequencing project: providing services to taxonomists for standard genome sequencing and annotation.</title>
        <authorList>
            <consortium name="The Broad Institute Genomics Platform"/>
            <consortium name="The Broad Institute Genome Sequencing Center for Infectious Disease"/>
            <person name="Wu L."/>
            <person name="Ma J."/>
        </authorList>
    </citation>
    <scope>NUCLEOTIDE SEQUENCE [LARGE SCALE GENOMIC DNA]</scope>
    <source>
        <strain evidence="7">CCUG 58938</strain>
    </source>
</reference>
<evidence type="ECO:0000256" key="1">
    <source>
        <dbReference type="ARBA" id="ARBA00001937"/>
    </source>
</evidence>
<comment type="similarity">
    <text evidence="2">Belongs to the NAD(P)-dependent epimerase/dehydratase family. GDP-mannose 4,6-dehydratase subfamily.</text>
</comment>
<gene>
    <name evidence="6" type="ORF">ACFQ21_15230</name>
</gene>
<evidence type="ECO:0000256" key="2">
    <source>
        <dbReference type="ARBA" id="ARBA00009263"/>
    </source>
</evidence>
<keyword evidence="7" id="KW-1185">Reference proteome</keyword>
<evidence type="ECO:0000256" key="3">
    <source>
        <dbReference type="ARBA" id="ARBA00011989"/>
    </source>
</evidence>
<comment type="caution">
    <text evidence="6">The sequence shown here is derived from an EMBL/GenBank/DDBJ whole genome shotgun (WGS) entry which is preliminary data.</text>
</comment>
<evidence type="ECO:0000256" key="4">
    <source>
        <dbReference type="ARBA" id="ARBA00023239"/>
    </source>
</evidence>
<feature type="domain" description="NAD(P)-binding" evidence="5">
    <location>
        <begin position="4"/>
        <end position="308"/>
    </location>
</feature>
<accession>A0ABW3K6S4</accession>
<evidence type="ECO:0000313" key="6">
    <source>
        <dbReference type="EMBL" id="MFD1000677.1"/>
    </source>
</evidence>
<proteinExistence type="inferred from homology"/>
<dbReference type="EC" id="4.2.1.47" evidence="3"/>
<dbReference type="SUPFAM" id="SSF51735">
    <property type="entry name" value="NAD(P)-binding Rossmann-fold domains"/>
    <property type="match status" value="1"/>
</dbReference>
<evidence type="ECO:0000259" key="5">
    <source>
        <dbReference type="Pfam" id="PF16363"/>
    </source>
</evidence>
<dbReference type="CDD" id="cd05260">
    <property type="entry name" value="GDP_MD_SDR_e"/>
    <property type="match status" value="1"/>
</dbReference>
<sequence length="324" mass="36947">MTAFITGISGQDGAYLAQLLLDKGYTVVGITRNNHPTNHYNLTYLGIQDKIIFEEGDLCDLPFIIRIIEKHNPTEIYNLAAQSSVGLSFAQPTATIHYNVSSVLNLLEAIRIVDNSIKFYQASSSEMFGKVVNLPVTTTTPMHPLSPYAISKATNYWTVVNFRESYNLFVCNGILFNHESYLRSNTFFVKKVLQDSFKIKSGKLEFLRVGNIDVKRDFGYAPKYVEAMWLMLQHQEPRDFIICSGKSISLRHIIEYVFKKLGIDGSKVVVDQNLYRPVDIVDIYGDNSQARELLGWSYSMTFEEVLDQLIQEEATNLHNQKNDR</sequence>
<dbReference type="InterPro" id="IPR016040">
    <property type="entry name" value="NAD(P)-bd_dom"/>
</dbReference>
<dbReference type="PANTHER" id="PTHR43715:SF1">
    <property type="entry name" value="GDP-MANNOSE 4,6 DEHYDRATASE"/>
    <property type="match status" value="1"/>
</dbReference>
<dbReference type="PANTHER" id="PTHR43715">
    <property type="entry name" value="GDP-MANNOSE 4,6-DEHYDRATASE"/>
    <property type="match status" value="1"/>
</dbReference>
<dbReference type="GO" id="GO:0008446">
    <property type="term" value="F:GDP-mannose 4,6-dehydratase activity"/>
    <property type="evidence" value="ECO:0007669"/>
    <property type="project" value="UniProtKB-EC"/>
</dbReference>